<organism evidence="2 3">
    <name type="scientific">Arthrobacter woluwensis</name>
    <dbReference type="NCBI Taxonomy" id="156980"/>
    <lineage>
        <taxon>Bacteria</taxon>
        <taxon>Bacillati</taxon>
        <taxon>Actinomycetota</taxon>
        <taxon>Actinomycetes</taxon>
        <taxon>Micrococcales</taxon>
        <taxon>Micrococcaceae</taxon>
        <taxon>Arthrobacter</taxon>
    </lineage>
</organism>
<sequence>MRYAKSMFYVDNAKDAAEFFGAAFGLQTQVYGEGYAEVAAGDTKLAFGTLEAAGNHLPGQPLEVADPARVTGVLSFVADDVDAAYQQAVTAGAESLVEPTDREWGQRAAFVRAPGGLVLEIGNFA</sequence>
<evidence type="ECO:0000259" key="1">
    <source>
        <dbReference type="PROSITE" id="PS51819"/>
    </source>
</evidence>
<name>A0A1H4KGE4_9MICC</name>
<dbReference type="RefSeq" id="WP_066213909.1">
    <property type="nucleotide sequence ID" value="NZ_FNSN01000003.1"/>
</dbReference>
<reference evidence="2 3" key="1">
    <citation type="submission" date="2016-10" db="EMBL/GenBank/DDBJ databases">
        <authorList>
            <person name="de Groot N.N."/>
        </authorList>
    </citation>
    <scope>NUCLEOTIDE SEQUENCE [LARGE SCALE GENOMIC DNA]</scope>
    <source>
        <strain evidence="2 3">DSM 10495</strain>
    </source>
</reference>
<dbReference type="PANTHER" id="PTHR36503:SF3">
    <property type="entry name" value="BLR0126 PROTEIN"/>
    <property type="match status" value="1"/>
</dbReference>
<dbReference type="InterPro" id="IPR029068">
    <property type="entry name" value="Glyas_Bleomycin-R_OHBP_Dase"/>
</dbReference>
<dbReference type="PROSITE" id="PS51819">
    <property type="entry name" value="VOC"/>
    <property type="match status" value="1"/>
</dbReference>
<accession>A0A1H4KGE4</accession>
<dbReference type="Gene3D" id="3.10.180.10">
    <property type="entry name" value="2,3-Dihydroxybiphenyl 1,2-Dioxygenase, domain 1"/>
    <property type="match status" value="1"/>
</dbReference>
<dbReference type="Pfam" id="PF00903">
    <property type="entry name" value="Glyoxalase"/>
    <property type="match status" value="1"/>
</dbReference>
<feature type="domain" description="VOC" evidence="1">
    <location>
        <begin position="2"/>
        <end position="124"/>
    </location>
</feature>
<dbReference type="PANTHER" id="PTHR36503">
    <property type="entry name" value="BLR2520 PROTEIN"/>
    <property type="match status" value="1"/>
</dbReference>
<keyword evidence="3" id="KW-1185">Reference proteome</keyword>
<evidence type="ECO:0000313" key="2">
    <source>
        <dbReference type="EMBL" id="SEB57473.1"/>
    </source>
</evidence>
<protein>
    <submittedName>
        <fullName evidence="2">Uncharacterized conserved protein PhnB, glyoxalase superfamily</fullName>
    </submittedName>
</protein>
<gene>
    <name evidence="2" type="ORF">SAMN04489745_0631</name>
</gene>
<dbReference type="SUPFAM" id="SSF54593">
    <property type="entry name" value="Glyoxalase/Bleomycin resistance protein/Dihydroxybiphenyl dioxygenase"/>
    <property type="match status" value="1"/>
</dbReference>
<dbReference type="InterPro" id="IPR004360">
    <property type="entry name" value="Glyas_Fos-R_dOase_dom"/>
</dbReference>
<dbReference type="STRING" id="156980.SAMN04489745_0631"/>
<evidence type="ECO:0000313" key="3">
    <source>
        <dbReference type="Proteomes" id="UP000182652"/>
    </source>
</evidence>
<dbReference type="AlphaFoldDB" id="A0A1H4KGE4"/>
<dbReference type="InterPro" id="IPR037523">
    <property type="entry name" value="VOC_core"/>
</dbReference>
<dbReference type="Proteomes" id="UP000182652">
    <property type="component" value="Unassembled WGS sequence"/>
</dbReference>
<dbReference type="EMBL" id="FNSN01000003">
    <property type="protein sequence ID" value="SEB57473.1"/>
    <property type="molecule type" value="Genomic_DNA"/>
</dbReference>
<proteinExistence type="predicted"/>